<comment type="caution">
    <text evidence="11">The sequence shown here is derived from an EMBL/GenBank/DDBJ whole genome shotgun (WGS) entry which is preliminary data.</text>
</comment>
<dbReference type="PANTHER" id="PTHR43739:SF2">
    <property type="entry name" value="OLIGOXYLOGLUCAN-REDUCING END-SPECIFIC XYLOGLUCANASE-RELATED"/>
    <property type="match status" value="1"/>
</dbReference>
<keyword evidence="6" id="KW-0624">Polysaccharide degradation</keyword>
<dbReference type="InParanoid" id="A0A286UFA7"/>
<dbReference type="PANTHER" id="PTHR43739">
    <property type="entry name" value="XYLOGLUCANASE (EUROFUNG)"/>
    <property type="match status" value="1"/>
</dbReference>
<evidence type="ECO:0000256" key="7">
    <source>
        <dbReference type="ARBA" id="ARBA00037986"/>
    </source>
</evidence>
<feature type="domain" description="CBM1" evidence="10">
    <location>
        <begin position="807"/>
        <end position="843"/>
    </location>
</feature>
<sequence>MIWNTLFLFAACSIIPELITFRVTAAIAPQTYSWANVKIGGGGGFVPGIVFNPSEKGLAYLRTDIGGAYRLNPSDDTWTPLLDFADDAKWNYWGVDALATDPVDTDRVYLATGMYTNSWDPNNGQILISTDRGNTWTASKLSFKVGGNMPGRGMGERLAVDPNKNSILFFGARSGNGLWKSTDFGSTWNKVSSFTNTGTYVPDPSDTSGYNNDKLGISFVTFDSTSGSSGVATPRIFVGVASTGSDNIFVSNDAGSTWSAVAGQNNTFIPHKGVLSPAENTLYVTYSNGGGPYDGTLGSVYKYNITSGVWTDITPVSGGDLYFGFGGLTVDLQKPGTIMVAALNSWWPDGQIFRSTDSGSTWSPLWSWESYPTINKWYSYDDSLAPWLGPNYVVTDLGTLQIGWMMEALSIDPFDSDHWLYGTGATVYGGHDLLKWDSTHNVTLKSLADGVEETSVQALLSPPVGPSLISAVGDDGGFVHNDLTKAPSTSFTNPTWSTTVDLDYAGNSPKNVVRIGNGDSSQGKQVALSSDSGASWSQDYGAADNVTGGKVALSADGDTVLWRTSSNGVQVSQYTNSFTSVSSLPSDAQIASDKVNNTIFYGASGSKFYISKDGGKSFSSTSSLGSSSAPAKIVVHPSVSGDVWVSTDKGLFHSLDFGSSFSQISGITQAYAIALGAPKSAGGYPAIFAAAAFGTSQSGYFRSDDEGLNWVQINDSNHGFGSLSANVISGDPRIYGRVYIGTNGRGIFYGDATGSAPPSTVSSTSAQSSTVSVTSITSTTSVTAAPSTTTSEVGTGSVTSTSASSTATQSVYGQCGGIGYTGPTVCASGSVCTVSNPYYSQCLPS</sequence>
<organism evidence="11 12">
    <name type="scientific">Pyrrhoderma noxium</name>
    <dbReference type="NCBI Taxonomy" id="2282107"/>
    <lineage>
        <taxon>Eukaryota</taxon>
        <taxon>Fungi</taxon>
        <taxon>Dikarya</taxon>
        <taxon>Basidiomycota</taxon>
        <taxon>Agaricomycotina</taxon>
        <taxon>Agaricomycetes</taxon>
        <taxon>Hymenochaetales</taxon>
        <taxon>Hymenochaetaceae</taxon>
        <taxon>Pyrrhoderma</taxon>
    </lineage>
</organism>
<dbReference type="EMBL" id="NBII01000006">
    <property type="protein sequence ID" value="PAV18185.1"/>
    <property type="molecule type" value="Genomic_DNA"/>
</dbReference>
<evidence type="ECO:0000256" key="6">
    <source>
        <dbReference type="ARBA" id="ARBA00023326"/>
    </source>
</evidence>
<evidence type="ECO:0000313" key="12">
    <source>
        <dbReference type="Proteomes" id="UP000217199"/>
    </source>
</evidence>
<dbReference type="OrthoDB" id="2151161at2759"/>
<dbReference type="GO" id="GO:0030245">
    <property type="term" value="P:cellulose catabolic process"/>
    <property type="evidence" value="ECO:0007669"/>
    <property type="project" value="UniProtKB-KW"/>
</dbReference>
<dbReference type="SMART" id="SM00236">
    <property type="entry name" value="fCBD"/>
    <property type="match status" value="1"/>
</dbReference>
<keyword evidence="2 11" id="KW-0378">Hydrolase</keyword>
<dbReference type="GO" id="GO:0010411">
    <property type="term" value="P:xyloglucan metabolic process"/>
    <property type="evidence" value="ECO:0007669"/>
    <property type="project" value="TreeGrafter"/>
</dbReference>
<feature type="chain" id="PRO_5013581581" evidence="9">
    <location>
        <begin position="21"/>
        <end position="845"/>
    </location>
</feature>
<evidence type="ECO:0000256" key="1">
    <source>
        <dbReference type="ARBA" id="ARBA00022729"/>
    </source>
</evidence>
<reference evidence="11 12" key="1">
    <citation type="journal article" date="2017" name="Mol. Ecol.">
        <title>Comparative and population genomic landscape of Phellinus noxius: A hypervariable fungus causing root rot in trees.</title>
        <authorList>
            <person name="Chung C.L."/>
            <person name="Lee T.J."/>
            <person name="Akiba M."/>
            <person name="Lee H.H."/>
            <person name="Kuo T.H."/>
            <person name="Liu D."/>
            <person name="Ke H.M."/>
            <person name="Yokoi T."/>
            <person name="Roa M.B."/>
            <person name="Lu M.J."/>
            <person name="Chang Y.Y."/>
            <person name="Ann P.J."/>
            <person name="Tsai J.N."/>
            <person name="Chen C.Y."/>
            <person name="Tzean S.S."/>
            <person name="Ota Y."/>
            <person name="Hattori T."/>
            <person name="Sahashi N."/>
            <person name="Liou R.F."/>
            <person name="Kikuchi T."/>
            <person name="Tsai I.J."/>
        </authorList>
    </citation>
    <scope>NUCLEOTIDE SEQUENCE [LARGE SCALE GENOMIC DNA]</scope>
    <source>
        <strain evidence="11 12">FFPRI411160</strain>
    </source>
</reference>
<keyword evidence="3" id="KW-0136">Cellulose degradation</keyword>
<name>A0A286UFA7_9AGAM</name>
<dbReference type="InterPro" id="IPR035971">
    <property type="entry name" value="CBD_sf"/>
</dbReference>
<dbReference type="GO" id="GO:0016798">
    <property type="term" value="F:hydrolase activity, acting on glycosyl bonds"/>
    <property type="evidence" value="ECO:0007669"/>
    <property type="project" value="UniProtKB-KW"/>
</dbReference>
<evidence type="ECO:0000313" key="11">
    <source>
        <dbReference type="EMBL" id="PAV18185.1"/>
    </source>
</evidence>
<dbReference type="Proteomes" id="UP000217199">
    <property type="component" value="Unassembled WGS sequence"/>
</dbReference>
<evidence type="ECO:0000256" key="8">
    <source>
        <dbReference type="SAM" id="MobiDB-lite"/>
    </source>
</evidence>
<dbReference type="AlphaFoldDB" id="A0A286UFA7"/>
<dbReference type="GO" id="GO:0005576">
    <property type="term" value="C:extracellular region"/>
    <property type="evidence" value="ECO:0007669"/>
    <property type="project" value="InterPro"/>
</dbReference>
<dbReference type="CDD" id="cd15482">
    <property type="entry name" value="Sialidase_non-viral"/>
    <property type="match status" value="1"/>
</dbReference>
<dbReference type="Gene3D" id="2.130.10.10">
    <property type="entry name" value="YVTN repeat-like/Quinoprotein amine dehydrogenase"/>
    <property type="match status" value="2"/>
</dbReference>
<dbReference type="Pfam" id="PF00734">
    <property type="entry name" value="CBM_1"/>
    <property type="match status" value="1"/>
</dbReference>
<dbReference type="PROSITE" id="PS51164">
    <property type="entry name" value="CBM1_2"/>
    <property type="match status" value="1"/>
</dbReference>
<evidence type="ECO:0000256" key="2">
    <source>
        <dbReference type="ARBA" id="ARBA00022801"/>
    </source>
</evidence>
<evidence type="ECO:0000256" key="5">
    <source>
        <dbReference type="ARBA" id="ARBA00023295"/>
    </source>
</evidence>
<accession>A0A286UFA7</accession>
<proteinExistence type="inferred from homology"/>
<evidence type="ECO:0000256" key="4">
    <source>
        <dbReference type="ARBA" id="ARBA00023277"/>
    </source>
</evidence>
<dbReference type="GO" id="GO:0030248">
    <property type="term" value="F:cellulose binding"/>
    <property type="evidence" value="ECO:0007669"/>
    <property type="project" value="InterPro"/>
</dbReference>
<evidence type="ECO:0000256" key="9">
    <source>
        <dbReference type="SAM" id="SignalP"/>
    </source>
</evidence>
<dbReference type="InterPro" id="IPR000254">
    <property type="entry name" value="CBD"/>
</dbReference>
<protein>
    <submittedName>
        <fullName evidence="11">Glycoside hydrolase family 74</fullName>
    </submittedName>
</protein>
<evidence type="ECO:0000256" key="3">
    <source>
        <dbReference type="ARBA" id="ARBA00023001"/>
    </source>
</evidence>
<feature type="region of interest" description="Disordered" evidence="8">
    <location>
        <begin position="781"/>
        <end position="802"/>
    </location>
</feature>
<keyword evidence="1 9" id="KW-0732">Signal</keyword>
<gene>
    <name evidence="11" type="ORF">PNOK_0667100</name>
</gene>
<feature type="signal peptide" evidence="9">
    <location>
        <begin position="1"/>
        <end position="20"/>
    </location>
</feature>
<comment type="similarity">
    <text evidence="7">Belongs to the glycosyl hydrolase 74 family.</text>
</comment>
<dbReference type="PROSITE" id="PS00562">
    <property type="entry name" value="CBM1_1"/>
    <property type="match status" value="1"/>
</dbReference>
<dbReference type="SUPFAM" id="SSF57180">
    <property type="entry name" value="Cellulose-binding domain"/>
    <property type="match status" value="1"/>
</dbReference>
<keyword evidence="5" id="KW-0326">Glycosidase</keyword>
<evidence type="ECO:0000259" key="10">
    <source>
        <dbReference type="PROSITE" id="PS51164"/>
    </source>
</evidence>
<keyword evidence="4" id="KW-0119">Carbohydrate metabolism</keyword>
<dbReference type="InterPro" id="IPR052025">
    <property type="entry name" value="Xyloglucanase_GH74"/>
</dbReference>
<keyword evidence="12" id="KW-1185">Reference proteome</keyword>
<dbReference type="SUPFAM" id="SSF110296">
    <property type="entry name" value="Oligoxyloglucan reducing end-specific cellobiohydrolase"/>
    <property type="match status" value="2"/>
</dbReference>
<dbReference type="STRING" id="2282107.A0A286UFA7"/>
<dbReference type="FunFam" id="2.130.10.10:FF:000534">
    <property type="entry name" value="Xyloglucanase Xgh74A"/>
    <property type="match status" value="1"/>
</dbReference>
<dbReference type="InterPro" id="IPR015943">
    <property type="entry name" value="WD40/YVTN_repeat-like_dom_sf"/>
</dbReference>